<keyword evidence="2" id="KW-1185">Reference proteome</keyword>
<dbReference type="Proteomes" id="UP000632766">
    <property type="component" value="Unassembled WGS sequence"/>
</dbReference>
<protein>
    <submittedName>
        <fullName evidence="1">Uncharacterized protein</fullName>
    </submittedName>
</protein>
<accession>A0A8J7LA11</accession>
<gene>
    <name evidence="1" type="ORF">I8748_21040</name>
</gene>
<dbReference type="EMBL" id="JAECZC010000048">
    <property type="protein sequence ID" value="MBH8564640.1"/>
    <property type="molecule type" value="Genomic_DNA"/>
</dbReference>
<sequence>MADKIYPITHAKVGNQDGFRLPRAFSKDYPHLANASGYIEVLSENTFLVRLETDNADEADEAESIMMSLFLDFLIKDAIQNPSELVAYTQEMSDEMDDLLTDVVIDQ</sequence>
<proteinExistence type="predicted"/>
<organism evidence="1 2">
    <name type="scientific">Amazonocrinis nigriterrae CENA67</name>
    <dbReference type="NCBI Taxonomy" id="2794033"/>
    <lineage>
        <taxon>Bacteria</taxon>
        <taxon>Bacillati</taxon>
        <taxon>Cyanobacteriota</taxon>
        <taxon>Cyanophyceae</taxon>
        <taxon>Nostocales</taxon>
        <taxon>Nostocaceae</taxon>
        <taxon>Amazonocrinis</taxon>
        <taxon>Amazonocrinis nigriterrae</taxon>
    </lineage>
</organism>
<evidence type="ECO:0000313" key="1">
    <source>
        <dbReference type="EMBL" id="MBH8564640.1"/>
    </source>
</evidence>
<comment type="caution">
    <text evidence="1">The sequence shown here is derived from an EMBL/GenBank/DDBJ whole genome shotgun (WGS) entry which is preliminary data.</text>
</comment>
<reference evidence="1 2" key="1">
    <citation type="journal article" date="2021" name="Int. J. Syst. Evol. Microbiol.">
        <title>Amazonocrinis nigriterrae gen. nov., sp. nov., Atlanticothrix silvestris gen. nov., sp. nov. and Dendronalium phyllosphericum gen. nov., sp. nov., nostocacean cyanobacteria from Brazilian environments.</title>
        <authorList>
            <person name="Alvarenga D.O."/>
            <person name="Andreote A.P.D."/>
            <person name="Branco L.H.Z."/>
            <person name="Delbaje E."/>
            <person name="Cruz R.B."/>
            <person name="Varani A.M."/>
            <person name="Fiore M.F."/>
        </authorList>
    </citation>
    <scope>NUCLEOTIDE SEQUENCE [LARGE SCALE GENOMIC DNA]</scope>
    <source>
        <strain evidence="1 2">CENA67</strain>
    </source>
</reference>
<name>A0A8J7LA11_9NOST</name>
<dbReference type="AlphaFoldDB" id="A0A8J7LA11"/>
<dbReference type="RefSeq" id="WP_198126473.1">
    <property type="nucleotide sequence ID" value="NZ_JAECZC010000048.1"/>
</dbReference>
<evidence type="ECO:0000313" key="2">
    <source>
        <dbReference type="Proteomes" id="UP000632766"/>
    </source>
</evidence>